<dbReference type="AlphaFoldDB" id="A0A1V5MCY4"/>
<evidence type="ECO:0000256" key="2">
    <source>
        <dbReference type="ARBA" id="ARBA00022723"/>
    </source>
</evidence>
<dbReference type="EC" id="4.1.3.39" evidence="5"/>
<dbReference type="GO" id="GO:0016832">
    <property type="term" value="F:aldehyde-lyase activity"/>
    <property type="evidence" value="ECO:0007669"/>
    <property type="project" value="TreeGrafter"/>
</dbReference>
<sequence length="250" mass="27302">MAMVRIKDELARKRVLLGISICYPVPGIIELVGRDWDWIWIDGQHGEHDYNSILGCVRACELVRRPSVVRVPSHDYGFIGLALDTNTSGIMVPMVNNARQAESIVQAAKFPPLGERSYGGRRPVDMHGRAYSHTANEDTLLIAQIETAEGLEQAGEIAAVQGVDAILFGADDLALRASMPMDQPRHPETFRKEMEKVAQAAKETGKIAGVVTPSPDLYRLAVEMGFRLCVGVGEVGILAEGSKNARERLG</sequence>
<dbReference type="Gene3D" id="3.20.20.60">
    <property type="entry name" value="Phosphoenolpyruvate-binding domains"/>
    <property type="match status" value="1"/>
</dbReference>
<dbReference type="InterPro" id="IPR015813">
    <property type="entry name" value="Pyrv/PenolPyrv_kinase-like_dom"/>
</dbReference>
<dbReference type="InterPro" id="IPR050251">
    <property type="entry name" value="HpcH-HpaI_aldolase"/>
</dbReference>
<evidence type="ECO:0000256" key="1">
    <source>
        <dbReference type="ARBA" id="ARBA00005568"/>
    </source>
</evidence>
<dbReference type="Proteomes" id="UP000485484">
    <property type="component" value="Unassembled WGS sequence"/>
</dbReference>
<dbReference type="Pfam" id="PF03328">
    <property type="entry name" value="HpcH_HpaI"/>
    <property type="match status" value="1"/>
</dbReference>
<accession>A0A1V5MCY4</accession>
<dbReference type="GO" id="GO:0008701">
    <property type="term" value="F:4-hydroxy-2-oxovalerate aldolase activity"/>
    <property type="evidence" value="ECO:0007669"/>
    <property type="project" value="UniProtKB-EC"/>
</dbReference>
<protein>
    <submittedName>
        <fullName evidence="5">4-hydroxy-2-oxovalerate aldolase</fullName>
        <ecNumber evidence="5">4.1.3.39</ecNumber>
    </submittedName>
</protein>
<organism evidence="5">
    <name type="scientific">candidate division TA06 bacterium ADurb.Bin417</name>
    <dbReference type="NCBI Taxonomy" id="1852828"/>
    <lineage>
        <taxon>Bacteria</taxon>
        <taxon>Bacteria division TA06</taxon>
    </lineage>
</organism>
<name>A0A1V5MCY4_UNCT6</name>
<proteinExistence type="inferred from homology"/>
<feature type="domain" description="HpcH/HpaI aldolase/citrate lyase" evidence="4">
    <location>
        <begin position="34"/>
        <end position="211"/>
    </location>
</feature>
<gene>
    <name evidence="5" type="primary">bphF</name>
    <name evidence="5" type="ORF">BWY73_01177</name>
</gene>
<keyword evidence="3 5" id="KW-0456">Lyase</keyword>
<dbReference type="EMBL" id="MWAK01000203">
    <property type="protein sequence ID" value="OPZ91088.1"/>
    <property type="molecule type" value="Genomic_DNA"/>
</dbReference>
<dbReference type="SUPFAM" id="SSF51621">
    <property type="entry name" value="Phosphoenolpyruvate/pyruvate domain"/>
    <property type="match status" value="1"/>
</dbReference>
<dbReference type="GO" id="GO:0005737">
    <property type="term" value="C:cytoplasm"/>
    <property type="evidence" value="ECO:0007669"/>
    <property type="project" value="TreeGrafter"/>
</dbReference>
<dbReference type="PANTHER" id="PTHR30502">
    <property type="entry name" value="2-KETO-3-DEOXY-L-RHAMNONATE ALDOLASE"/>
    <property type="match status" value="1"/>
</dbReference>
<evidence type="ECO:0000313" key="5">
    <source>
        <dbReference type="EMBL" id="OPZ91088.1"/>
    </source>
</evidence>
<reference evidence="5" key="1">
    <citation type="submission" date="2017-02" db="EMBL/GenBank/DDBJ databases">
        <title>Delving into the versatile metabolic prowess of the omnipresent phylum Bacteroidetes.</title>
        <authorList>
            <person name="Nobu M.K."/>
            <person name="Mei R."/>
            <person name="Narihiro T."/>
            <person name="Kuroda K."/>
            <person name="Liu W.-T."/>
        </authorList>
    </citation>
    <scope>NUCLEOTIDE SEQUENCE</scope>
    <source>
        <strain evidence="5">ADurb.Bin417</strain>
    </source>
</reference>
<comment type="caution">
    <text evidence="5">The sequence shown here is derived from an EMBL/GenBank/DDBJ whole genome shotgun (WGS) entry which is preliminary data.</text>
</comment>
<dbReference type="GO" id="GO:0046872">
    <property type="term" value="F:metal ion binding"/>
    <property type="evidence" value="ECO:0007669"/>
    <property type="project" value="UniProtKB-KW"/>
</dbReference>
<dbReference type="InterPro" id="IPR005000">
    <property type="entry name" value="Aldolase/citrate-lyase_domain"/>
</dbReference>
<evidence type="ECO:0000256" key="3">
    <source>
        <dbReference type="ARBA" id="ARBA00023239"/>
    </source>
</evidence>
<evidence type="ECO:0000259" key="4">
    <source>
        <dbReference type="Pfam" id="PF03328"/>
    </source>
</evidence>
<dbReference type="PANTHER" id="PTHR30502:SF0">
    <property type="entry name" value="PHOSPHOENOLPYRUVATE CARBOXYLASE FAMILY PROTEIN"/>
    <property type="match status" value="1"/>
</dbReference>
<keyword evidence="2" id="KW-0479">Metal-binding</keyword>
<dbReference type="InterPro" id="IPR040442">
    <property type="entry name" value="Pyrv_kinase-like_dom_sf"/>
</dbReference>
<comment type="similarity">
    <text evidence="1">Belongs to the HpcH/HpaI aldolase family.</text>
</comment>